<dbReference type="GO" id="GO:0005227">
    <property type="term" value="F:calcium-activated cation channel activity"/>
    <property type="evidence" value="ECO:0007669"/>
    <property type="project" value="InterPro"/>
</dbReference>
<proteinExistence type="inferred from homology"/>
<feature type="compositionally biased region" description="Basic and acidic residues" evidence="7">
    <location>
        <begin position="936"/>
        <end position="945"/>
    </location>
</feature>
<sequence>MDILSTMNSLLGRDTKSGADELLDLLKDPYSAQLAQTSIYASLGTSIGFTFLLAVGFSLLRPYNSVVYSPKLKIADDKHAPPPMGRGILAWVGPVLKTTEQELVGLIGLDAVVFLRILRMCRNIFLVMTAIGCGILIPINLIHGQQFKGQTAVSKVTPVNTFDVPNYGMTVCAWFFNVVIAGFLWWNYKAILKLRRQYYDSPEYQASLHARTLMINDIPKSDRSDEGIGRLIDMVVPTSSFSRTAIARNVKELPEMIEQHSQAVRELETHLANYLKDPNNLPARKPQMKPHKDDPNWGSYPKGTKLDAIDYLTGRIRELEIEIKEVRLGVDYRNPLPYGFASYEEIAEAHSIAFAAKKKHPEGTTIVLAPRPNDIIWKNMPLSKKQRRTRRMINNLWVLLLTLIWIAPNAMISIFLISLANLGHVWPAFQTSLANHTTWWSIVQGVASPAITSLVYLVLPIIFRRLAIRAGDRTKTARERHVAAKLYTFFVFNFLIVFSVFSTVWSFVSSVIKQTNDGTDAWAAIQKADIAGSLFISLCNLSPFWITWLLQRNLGAAIDLAQLWTLVWSFCARKFSSPTPREMIELTAPPAFDYASYYNYFLFYSTVTLCFATLQPLVIPACALYFVIDVYLKKYLLLYIFVTKTESGGMFWRMFFNRMVFATILSNCVVFLATWVHGNNTHTQALACIPLPFLMIGFKWYCKTTFDDKIHYYTGSQKGHLKDPEALRSKIFDGKRDRLASRFGHPALYRPLMTPMVHAKAQNILASIYGGRLTDSNTPGSGDAGSLSGYSDTFALNPMQADHPGKKAIIPGFEVVPENRLDFEYYKGRHEFADEHGGSGGIYGRAEDIIRPDTPGSSSAYGTDSRPGTPTRTPPPFAPGIMPVRNYSGVTYDAQGDMGYGHTPGYGAVPTSETQNLVHGAAGVPLSTPPVHHGHRDREVSDNHRAPGMLGGGPQGYGGLPQDGDEDDADPTSYDYFRTRRQNGWTGAI</sequence>
<keyword evidence="3" id="KW-0813">Transport</keyword>
<feature type="compositionally biased region" description="Gly residues" evidence="7">
    <location>
        <begin position="949"/>
        <end position="961"/>
    </location>
</feature>
<evidence type="ECO:0000313" key="13">
    <source>
        <dbReference type="Proteomes" id="UP000184330"/>
    </source>
</evidence>
<evidence type="ECO:0000256" key="4">
    <source>
        <dbReference type="ARBA" id="ARBA00022692"/>
    </source>
</evidence>
<feature type="transmembrane region" description="Helical" evidence="8">
    <location>
        <begin position="484"/>
        <end position="508"/>
    </location>
</feature>
<feature type="region of interest" description="Disordered" evidence="7">
    <location>
        <begin position="278"/>
        <end position="299"/>
    </location>
</feature>
<keyword evidence="6 8" id="KW-0472">Membrane</keyword>
<evidence type="ECO:0000259" key="11">
    <source>
        <dbReference type="Pfam" id="PF14703"/>
    </source>
</evidence>
<evidence type="ECO:0000256" key="7">
    <source>
        <dbReference type="SAM" id="MobiDB-lite"/>
    </source>
</evidence>
<keyword evidence="13" id="KW-1185">Reference proteome</keyword>
<feature type="domain" description="CSC1/OSCA1-like N-terminal transmembrane" evidence="10">
    <location>
        <begin position="39"/>
        <end position="186"/>
    </location>
</feature>
<evidence type="ECO:0000256" key="8">
    <source>
        <dbReference type="SAM" id="Phobius"/>
    </source>
</evidence>
<dbReference type="EMBL" id="FJOG01000019">
    <property type="protein sequence ID" value="CZR61997.1"/>
    <property type="molecule type" value="Genomic_DNA"/>
</dbReference>
<dbReference type="PANTHER" id="PTHR13018:SF149">
    <property type="entry name" value="DOMAIN PROTEIN, PUTATIVE (AFU_ORTHOLOGUE AFUA_3G11660)-RELATED"/>
    <property type="match status" value="1"/>
</dbReference>
<organism evidence="12 13">
    <name type="scientific">Phialocephala subalpina</name>
    <dbReference type="NCBI Taxonomy" id="576137"/>
    <lineage>
        <taxon>Eukaryota</taxon>
        <taxon>Fungi</taxon>
        <taxon>Dikarya</taxon>
        <taxon>Ascomycota</taxon>
        <taxon>Pezizomycotina</taxon>
        <taxon>Leotiomycetes</taxon>
        <taxon>Helotiales</taxon>
        <taxon>Mollisiaceae</taxon>
        <taxon>Phialocephala</taxon>
        <taxon>Phialocephala fortinii species complex</taxon>
    </lineage>
</organism>
<evidence type="ECO:0000259" key="9">
    <source>
        <dbReference type="Pfam" id="PF02714"/>
    </source>
</evidence>
<evidence type="ECO:0000256" key="3">
    <source>
        <dbReference type="ARBA" id="ARBA00022448"/>
    </source>
</evidence>
<dbReference type="GO" id="GO:0005886">
    <property type="term" value="C:plasma membrane"/>
    <property type="evidence" value="ECO:0007669"/>
    <property type="project" value="TreeGrafter"/>
</dbReference>
<gene>
    <name evidence="12" type="ORF">PAC_11894</name>
</gene>
<reference evidence="12 13" key="1">
    <citation type="submission" date="2016-03" db="EMBL/GenBank/DDBJ databases">
        <authorList>
            <person name="Ploux O."/>
        </authorList>
    </citation>
    <scope>NUCLEOTIDE SEQUENCE [LARGE SCALE GENOMIC DNA]</scope>
    <source>
        <strain evidence="12 13">UAMH 11012</strain>
    </source>
</reference>
<dbReference type="AlphaFoldDB" id="A0A1L7XAJ6"/>
<dbReference type="InterPro" id="IPR003864">
    <property type="entry name" value="CSC1/OSCA1-like_7TM"/>
</dbReference>
<dbReference type="Pfam" id="PF02714">
    <property type="entry name" value="RSN1_7TM"/>
    <property type="match status" value="1"/>
</dbReference>
<dbReference type="Pfam" id="PF14703">
    <property type="entry name" value="PHM7_cyt"/>
    <property type="match status" value="1"/>
</dbReference>
<protein>
    <submittedName>
        <fullName evidence="12">Probable RSN1 Overexpression rescues sro7/sop1 in NaCl</fullName>
    </submittedName>
</protein>
<feature type="transmembrane region" description="Helical" evidence="8">
    <location>
        <begin position="39"/>
        <end position="60"/>
    </location>
</feature>
<dbReference type="Pfam" id="PF13967">
    <property type="entry name" value="RSN1_TM"/>
    <property type="match status" value="1"/>
</dbReference>
<dbReference type="OrthoDB" id="2150324at2759"/>
<feature type="region of interest" description="Disordered" evidence="7">
    <location>
        <begin position="851"/>
        <end position="882"/>
    </location>
</feature>
<feature type="transmembrane region" description="Helical" evidence="8">
    <location>
        <begin position="396"/>
        <end position="419"/>
    </location>
</feature>
<dbReference type="InterPro" id="IPR027815">
    <property type="entry name" value="CSC1/OSCA1-like_cyt"/>
</dbReference>
<feature type="region of interest" description="Disordered" evidence="7">
    <location>
        <begin position="928"/>
        <end position="973"/>
    </location>
</feature>
<keyword evidence="4 8" id="KW-0812">Transmembrane</keyword>
<feature type="domain" description="CSC1/OSCA1-like cytosolic" evidence="11">
    <location>
        <begin position="210"/>
        <end position="379"/>
    </location>
</feature>
<evidence type="ECO:0000256" key="1">
    <source>
        <dbReference type="ARBA" id="ARBA00004141"/>
    </source>
</evidence>
<feature type="transmembrane region" description="Helical" evidence="8">
    <location>
        <begin position="164"/>
        <end position="186"/>
    </location>
</feature>
<name>A0A1L7XAJ6_9HELO</name>
<comment type="similarity">
    <text evidence="2">Belongs to the CSC1 (TC 1.A.17) family.</text>
</comment>
<evidence type="ECO:0000313" key="12">
    <source>
        <dbReference type="EMBL" id="CZR61997.1"/>
    </source>
</evidence>
<evidence type="ECO:0000256" key="6">
    <source>
        <dbReference type="ARBA" id="ARBA00023136"/>
    </source>
</evidence>
<keyword evidence="5 8" id="KW-1133">Transmembrane helix</keyword>
<comment type="subcellular location">
    <subcellularLocation>
        <location evidence="1">Membrane</location>
        <topology evidence="1">Multi-pass membrane protein</topology>
    </subcellularLocation>
</comment>
<evidence type="ECO:0000256" key="2">
    <source>
        <dbReference type="ARBA" id="ARBA00007779"/>
    </source>
</evidence>
<accession>A0A1L7XAJ6</accession>
<dbReference type="InterPro" id="IPR045122">
    <property type="entry name" value="Csc1-like"/>
</dbReference>
<dbReference type="InterPro" id="IPR032880">
    <property type="entry name" value="CSC1/OSCA1-like_N"/>
</dbReference>
<feature type="transmembrane region" description="Helical" evidence="8">
    <location>
        <begin position="124"/>
        <end position="144"/>
    </location>
</feature>
<feature type="transmembrane region" description="Helical" evidence="8">
    <location>
        <begin position="439"/>
        <end position="463"/>
    </location>
</feature>
<feature type="transmembrane region" description="Helical" evidence="8">
    <location>
        <begin position="659"/>
        <end position="678"/>
    </location>
</feature>
<dbReference type="Proteomes" id="UP000184330">
    <property type="component" value="Unassembled WGS sequence"/>
</dbReference>
<dbReference type="PANTHER" id="PTHR13018">
    <property type="entry name" value="PROBABLE MEMBRANE PROTEIN DUF221-RELATED"/>
    <property type="match status" value="1"/>
</dbReference>
<feature type="transmembrane region" description="Helical" evidence="8">
    <location>
        <begin position="601"/>
        <end position="628"/>
    </location>
</feature>
<evidence type="ECO:0000256" key="5">
    <source>
        <dbReference type="ARBA" id="ARBA00022989"/>
    </source>
</evidence>
<evidence type="ECO:0000259" key="10">
    <source>
        <dbReference type="Pfam" id="PF13967"/>
    </source>
</evidence>
<feature type="domain" description="CSC1/OSCA1-like 7TM region" evidence="9">
    <location>
        <begin position="390"/>
        <end position="672"/>
    </location>
</feature>